<keyword evidence="1" id="KW-0175">Coiled coil</keyword>
<accession>A0ABP0RVM0</accession>
<evidence type="ECO:0000256" key="2">
    <source>
        <dbReference type="SAM" id="MobiDB-lite"/>
    </source>
</evidence>
<evidence type="ECO:0000313" key="3">
    <source>
        <dbReference type="EMBL" id="CAK9103286.1"/>
    </source>
</evidence>
<feature type="coiled-coil region" evidence="1">
    <location>
        <begin position="310"/>
        <end position="344"/>
    </location>
</feature>
<protein>
    <submittedName>
        <fullName evidence="3">Uncharacterized protein</fullName>
    </submittedName>
</protein>
<dbReference type="EMBL" id="CAXAMM010042148">
    <property type="protein sequence ID" value="CAK9103286.1"/>
    <property type="molecule type" value="Genomic_DNA"/>
</dbReference>
<comment type="caution">
    <text evidence="3">The sequence shown here is derived from an EMBL/GenBank/DDBJ whole genome shotgun (WGS) entry which is preliminary data.</text>
</comment>
<dbReference type="Proteomes" id="UP001642464">
    <property type="component" value="Unassembled WGS sequence"/>
</dbReference>
<sequence length="685" mass="75178">MTHGLTGEDVEDDVLLKSVSCDFTRRRASSICSATASAAAAAAVAAVRMEPDDSDRDVRPVNEGCQRAAAPDDGEHTQEPEPDEGDFGKLVDLGGLIAVIRASTEKIASQSARVRAVEDQMDEFPSQYVTAAQVRDSTERVDFLAKKIEKILDATERKQRVEQVKLSGELAELGAAMEGLESRVGRVEADSNSLWESVRDLQQGLLQRASIDDMRGIRMRLDFLAEKSQVQQLEEMVTSQFASKAEVEMLTQGINEGTLGKRGTTSEDLERVQINMDAHIERINAFLDEVAKSSEVEALQAKLGSISARLEQGSNALEDKNKLLESFKERLEALEKSLSAKADLADLKTSSAESSQEVLQHVEQFQSRQLRLGDQLEALSDNVTINARAIQDNSKDITELSKEVDLCVTQDDMDHLEKDLESTYAARTQVTKTIEPIVTKLNQMVAKLIDLDKVLAEKADNETAVENREHIQDLFRLVHGQIKDSRDALVEEPATGISATRPGKAPPAQGPAEALETRGKIATQDRVLDVEQGAMRRLQERLDAQDKILRELSEARMKGSGTSSSLQDEIAVLHVAMEELRRLVISTAQNRQAEVVRIARDPEQPGRLDALDLPSSVAVPHPPAMQRPVLVQDNPGPSRSGANLSFAQTAALVPGTSPDKLLWDKGEKERWLAETRATGKSLPEL</sequence>
<evidence type="ECO:0000256" key="1">
    <source>
        <dbReference type="SAM" id="Coils"/>
    </source>
</evidence>
<gene>
    <name evidence="3" type="ORF">SCF082_LOCUS48250</name>
</gene>
<name>A0ABP0RVM0_9DINO</name>
<evidence type="ECO:0000313" key="4">
    <source>
        <dbReference type="Proteomes" id="UP001642464"/>
    </source>
</evidence>
<keyword evidence="4" id="KW-1185">Reference proteome</keyword>
<feature type="region of interest" description="Disordered" evidence="2">
    <location>
        <begin position="50"/>
        <end position="86"/>
    </location>
</feature>
<proteinExistence type="predicted"/>
<organism evidence="3 4">
    <name type="scientific">Durusdinium trenchii</name>
    <dbReference type="NCBI Taxonomy" id="1381693"/>
    <lineage>
        <taxon>Eukaryota</taxon>
        <taxon>Sar</taxon>
        <taxon>Alveolata</taxon>
        <taxon>Dinophyceae</taxon>
        <taxon>Suessiales</taxon>
        <taxon>Symbiodiniaceae</taxon>
        <taxon>Durusdinium</taxon>
    </lineage>
</organism>
<reference evidence="3 4" key="1">
    <citation type="submission" date="2024-02" db="EMBL/GenBank/DDBJ databases">
        <authorList>
            <person name="Chen Y."/>
            <person name="Shah S."/>
            <person name="Dougan E. K."/>
            <person name="Thang M."/>
            <person name="Chan C."/>
        </authorList>
    </citation>
    <scope>NUCLEOTIDE SEQUENCE [LARGE SCALE GENOMIC DNA]</scope>
</reference>